<keyword evidence="1" id="KW-1133">Transmembrane helix</keyword>
<dbReference type="eggNOG" id="ENOG5033EDM">
    <property type="taxonomic scope" value="Bacteria"/>
</dbReference>
<sequence length="59" mass="6107">MAESNRGSLTSWIVIGLGVIVAAVGWLFVAGVWGAGLVGFGLAHIVLGIIDLFRPTVKT</sequence>
<evidence type="ECO:0000256" key="1">
    <source>
        <dbReference type="SAM" id="Phobius"/>
    </source>
</evidence>
<reference evidence="2 3" key="2">
    <citation type="journal article" date="2008" name="Science">
        <title>Environmental genomics reveals a single-species ecosystem deep within Earth.</title>
        <authorList>
            <person name="Chivian D."/>
            <person name="Brodie E.L."/>
            <person name="Alm E.J."/>
            <person name="Culley D.E."/>
            <person name="Dehal P.S."/>
            <person name="Desantis T.Z."/>
            <person name="Gihring T.M."/>
            <person name="Lapidus A."/>
            <person name="Lin L.H."/>
            <person name="Lowry S.R."/>
            <person name="Moser D.P."/>
            <person name="Richardson P.M."/>
            <person name="Southam G."/>
            <person name="Wanger G."/>
            <person name="Pratt L.M."/>
            <person name="Andersen G.L."/>
            <person name="Hazen T.C."/>
            <person name="Brockman F.J."/>
            <person name="Arkin A.P."/>
            <person name="Onstott T.C."/>
        </authorList>
    </citation>
    <scope>NUCLEOTIDE SEQUENCE [LARGE SCALE GENOMIC DNA]</scope>
    <source>
        <strain evidence="2 3">MP104C</strain>
    </source>
</reference>
<dbReference type="OrthoDB" id="1756838at2"/>
<reference evidence="3" key="1">
    <citation type="submission" date="2007-10" db="EMBL/GenBank/DDBJ databases">
        <title>Complete sequence of chromosome of Desulforudis audaxviator MP104C.</title>
        <authorList>
            <person name="Copeland A."/>
            <person name="Lucas S."/>
            <person name="Lapidus A."/>
            <person name="Barry K."/>
            <person name="Glavina del Rio T."/>
            <person name="Dalin E."/>
            <person name="Tice H."/>
            <person name="Bruce D."/>
            <person name="Pitluck S."/>
            <person name="Lowry S.R."/>
            <person name="Larimer F."/>
            <person name="Land M.L."/>
            <person name="Hauser L."/>
            <person name="Kyrpides N."/>
            <person name="Ivanova N.N."/>
            <person name="Richardson P."/>
        </authorList>
    </citation>
    <scope>NUCLEOTIDE SEQUENCE [LARGE SCALE GENOMIC DNA]</scope>
    <source>
        <strain evidence="3">MP104C</strain>
    </source>
</reference>
<gene>
    <name evidence="2" type="ordered locus">Daud_0531</name>
</gene>
<feature type="transmembrane region" description="Helical" evidence="1">
    <location>
        <begin position="35"/>
        <end position="53"/>
    </location>
</feature>
<dbReference type="KEGG" id="dau:Daud_0531"/>
<accession>B1I2C0</accession>
<organism evidence="2 3">
    <name type="scientific">Desulforudis audaxviator (strain MP104C)</name>
    <dbReference type="NCBI Taxonomy" id="477974"/>
    <lineage>
        <taxon>Bacteria</taxon>
        <taxon>Bacillati</taxon>
        <taxon>Bacillota</taxon>
        <taxon>Clostridia</taxon>
        <taxon>Thermoanaerobacterales</taxon>
        <taxon>Candidatus Desulforudaceae</taxon>
        <taxon>Candidatus Desulforudis</taxon>
    </lineage>
</organism>
<evidence type="ECO:0000313" key="3">
    <source>
        <dbReference type="Proteomes" id="UP000008544"/>
    </source>
</evidence>
<keyword evidence="3" id="KW-1185">Reference proteome</keyword>
<proteinExistence type="predicted"/>
<dbReference type="AlphaFoldDB" id="B1I2C0"/>
<dbReference type="Proteomes" id="UP000008544">
    <property type="component" value="Chromosome"/>
</dbReference>
<name>B1I2C0_DESAP</name>
<keyword evidence="1" id="KW-0472">Membrane</keyword>
<dbReference type="HOGENOM" id="CLU_203925_0_0_9"/>
<dbReference type="RefSeq" id="WP_012301662.1">
    <property type="nucleotide sequence ID" value="NC_010424.1"/>
</dbReference>
<dbReference type="EMBL" id="CP000860">
    <property type="protein sequence ID" value="ACA59073.1"/>
    <property type="molecule type" value="Genomic_DNA"/>
</dbReference>
<protein>
    <submittedName>
        <fullName evidence="2">Uncharacterized protein</fullName>
    </submittedName>
</protein>
<keyword evidence="1" id="KW-0812">Transmembrane</keyword>
<feature type="transmembrane region" description="Helical" evidence="1">
    <location>
        <begin position="12"/>
        <end position="29"/>
    </location>
</feature>
<evidence type="ECO:0000313" key="2">
    <source>
        <dbReference type="EMBL" id="ACA59073.1"/>
    </source>
</evidence>